<comment type="caution">
    <text evidence="1">The sequence shown here is derived from an EMBL/GenBank/DDBJ whole genome shotgun (WGS) entry which is preliminary data.</text>
</comment>
<protein>
    <submittedName>
        <fullName evidence="1">Uncharacterized protein</fullName>
    </submittedName>
</protein>
<keyword evidence="2" id="KW-1185">Reference proteome</keyword>
<accession>A0AC60P513</accession>
<dbReference type="Proteomes" id="UP000805193">
    <property type="component" value="Unassembled WGS sequence"/>
</dbReference>
<name>A0AC60P513_IXOPE</name>
<reference evidence="1 2" key="1">
    <citation type="journal article" date="2020" name="Cell">
        <title>Large-Scale Comparative Analyses of Tick Genomes Elucidate Their Genetic Diversity and Vector Capacities.</title>
        <authorList>
            <consortium name="Tick Genome and Microbiome Consortium (TIGMIC)"/>
            <person name="Jia N."/>
            <person name="Wang J."/>
            <person name="Shi W."/>
            <person name="Du L."/>
            <person name="Sun Y."/>
            <person name="Zhan W."/>
            <person name="Jiang J.F."/>
            <person name="Wang Q."/>
            <person name="Zhang B."/>
            <person name="Ji P."/>
            <person name="Bell-Sakyi L."/>
            <person name="Cui X.M."/>
            <person name="Yuan T.T."/>
            <person name="Jiang B.G."/>
            <person name="Yang W.F."/>
            <person name="Lam T.T."/>
            <person name="Chang Q.C."/>
            <person name="Ding S.J."/>
            <person name="Wang X.J."/>
            <person name="Zhu J.G."/>
            <person name="Ruan X.D."/>
            <person name="Zhao L."/>
            <person name="Wei J.T."/>
            <person name="Ye R.Z."/>
            <person name="Que T.C."/>
            <person name="Du C.H."/>
            <person name="Zhou Y.H."/>
            <person name="Cheng J.X."/>
            <person name="Dai P.F."/>
            <person name="Guo W.B."/>
            <person name="Han X.H."/>
            <person name="Huang E.J."/>
            <person name="Li L.F."/>
            <person name="Wei W."/>
            <person name="Gao Y.C."/>
            <person name="Liu J.Z."/>
            <person name="Shao H.Z."/>
            <person name="Wang X."/>
            <person name="Wang C.C."/>
            <person name="Yang T.C."/>
            <person name="Huo Q.B."/>
            <person name="Li W."/>
            <person name="Chen H.Y."/>
            <person name="Chen S.E."/>
            <person name="Zhou L.G."/>
            <person name="Ni X.B."/>
            <person name="Tian J.H."/>
            <person name="Sheng Y."/>
            <person name="Liu T."/>
            <person name="Pan Y.S."/>
            <person name="Xia L.Y."/>
            <person name="Li J."/>
            <person name="Zhao F."/>
            <person name="Cao W.C."/>
        </authorList>
    </citation>
    <scope>NUCLEOTIDE SEQUENCE [LARGE SCALE GENOMIC DNA]</scope>
    <source>
        <strain evidence="1">Iper-2018</strain>
    </source>
</reference>
<proteinExistence type="predicted"/>
<evidence type="ECO:0000313" key="1">
    <source>
        <dbReference type="EMBL" id="KAG0414476.1"/>
    </source>
</evidence>
<sequence length="472" mass="53367">MWKIPDAYPKEIKSFKWGELDEDERARICHNFTVGDPARQELYSPLYNGSAHYPNNTECVRVIRAPYNHMVRLDFRDRFHLEESPTCEFDYLEIRNGAYAYSPLEDKLCGDRFPKPVQSEGRHLWLKFSSDASIEYTGFKAVYTFMPAPKCLFNVEGSHGTIGSADIKASQLNHSRQNKLPLECTWSIRVKPSWQVYLTFTYYKLADPNNCRSNFIDIIAGEPQHKRLQHFCGTMAEPTRSETSHVKVRYYAEHGALKGANFSILFTAFREISSAESCDPETEFSCDDGWCIDVNLKCNHQYNCKYRYDEESSICQTGSNVGVVLSTKHMIVILVVFSALVMGMCASISITCHNKIQERRRREREYKLRRSKEASVEVGLDLSAGNLEAALALQAAEIGARRAGTLPPGVQATPVAGTAPILLRPEDDDNGCYVPEHGDLHSLRSDSVTPPIPPPPPPPHKAHPTPRVDIYR</sequence>
<gene>
    <name evidence="1" type="ORF">HPB47_008420</name>
</gene>
<evidence type="ECO:0000313" key="2">
    <source>
        <dbReference type="Proteomes" id="UP000805193"/>
    </source>
</evidence>
<organism evidence="1 2">
    <name type="scientific">Ixodes persulcatus</name>
    <name type="common">Taiga tick</name>
    <dbReference type="NCBI Taxonomy" id="34615"/>
    <lineage>
        <taxon>Eukaryota</taxon>
        <taxon>Metazoa</taxon>
        <taxon>Ecdysozoa</taxon>
        <taxon>Arthropoda</taxon>
        <taxon>Chelicerata</taxon>
        <taxon>Arachnida</taxon>
        <taxon>Acari</taxon>
        <taxon>Parasitiformes</taxon>
        <taxon>Ixodida</taxon>
        <taxon>Ixodoidea</taxon>
        <taxon>Ixodidae</taxon>
        <taxon>Ixodinae</taxon>
        <taxon>Ixodes</taxon>
    </lineage>
</organism>
<dbReference type="EMBL" id="JABSTQ010011178">
    <property type="protein sequence ID" value="KAG0414476.1"/>
    <property type="molecule type" value="Genomic_DNA"/>
</dbReference>